<dbReference type="Proteomes" id="UP001497382">
    <property type="component" value="Unassembled WGS sequence"/>
</dbReference>
<name>A0AAV1ZEL2_9ARAC</name>
<organism evidence="1 2">
    <name type="scientific">Larinioides sclopetarius</name>
    <dbReference type="NCBI Taxonomy" id="280406"/>
    <lineage>
        <taxon>Eukaryota</taxon>
        <taxon>Metazoa</taxon>
        <taxon>Ecdysozoa</taxon>
        <taxon>Arthropoda</taxon>
        <taxon>Chelicerata</taxon>
        <taxon>Arachnida</taxon>
        <taxon>Araneae</taxon>
        <taxon>Araneomorphae</taxon>
        <taxon>Entelegynae</taxon>
        <taxon>Araneoidea</taxon>
        <taxon>Araneidae</taxon>
        <taxon>Larinioides</taxon>
    </lineage>
</organism>
<proteinExistence type="predicted"/>
<protein>
    <submittedName>
        <fullName evidence="1">Uncharacterized protein</fullName>
    </submittedName>
</protein>
<reference evidence="1 2" key="1">
    <citation type="submission" date="2024-04" db="EMBL/GenBank/DDBJ databases">
        <authorList>
            <person name="Rising A."/>
            <person name="Reimegard J."/>
            <person name="Sonavane S."/>
            <person name="Akerstrom W."/>
            <person name="Nylinder S."/>
            <person name="Hedman E."/>
            <person name="Kallberg Y."/>
        </authorList>
    </citation>
    <scope>NUCLEOTIDE SEQUENCE [LARGE SCALE GENOMIC DNA]</scope>
</reference>
<keyword evidence="2" id="KW-1185">Reference proteome</keyword>
<feature type="non-terminal residue" evidence="1">
    <location>
        <position position="1"/>
    </location>
</feature>
<gene>
    <name evidence="1" type="ORF">LARSCL_LOCUS5029</name>
</gene>
<dbReference type="AlphaFoldDB" id="A0AAV1ZEL2"/>
<accession>A0AAV1ZEL2</accession>
<evidence type="ECO:0000313" key="1">
    <source>
        <dbReference type="EMBL" id="CAL1269954.1"/>
    </source>
</evidence>
<sequence length="57" mass="6357">ASLWNTSRSTSINPISWKVAISTALPVESIYSAMPKWTNCKYFGKEFFNDGINLASL</sequence>
<comment type="caution">
    <text evidence="1">The sequence shown here is derived from an EMBL/GenBank/DDBJ whole genome shotgun (WGS) entry which is preliminary data.</text>
</comment>
<evidence type="ECO:0000313" key="2">
    <source>
        <dbReference type="Proteomes" id="UP001497382"/>
    </source>
</evidence>
<dbReference type="EMBL" id="CAXIEN010000045">
    <property type="protein sequence ID" value="CAL1269954.1"/>
    <property type="molecule type" value="Genomic_DNA"/>
</dbReference>